<name>A0AA95B765_9BACI</name>
<dbReference type="Gene3D" id="3.40.50.20">
    <property type="match status" value="1"/>
</dbReference>
<sequence>MKARGWLIYEEEHAKKNKAFIEWFLDEAIELEIELDFILQSRISFGVHNYQLVLLLDDAPLSESPDFVIMRNIDPLFNEQLERMRIPCFNSHHVSVICNDKARTHQYLAGKGIPMLDTYFMEADKLLTGNLPLPIPFIIKTRTGRGGGDVFMVENIEQVEAVHAQLSARSIILQPLAGSPGKDLRVYVLGSEVVWAVLRSNKNSFKANYTLGGQAEAYSLNEAELIIVNKIIEQFDFGLVGIDFLFDEDGRLLFNEIEDVVGCRTLCVTSDINIVKSYLEFILQKLGFEGEPT</sequence>
<feature type="domain" description="ATP-grasp" evidence="2">
    <location>
        <begin position="105"/>
        <end position="283"/>
    </location>
</feature>
<accession>A0AA95B765</accession>
<dbReference type="GO" id="GO:0005524">
    <property type="term" value="F:ATP binding"/>
    <property type="evidence" value="ECO:0007669"/>
    <property type="project" value="UniProtKB-UniRule"/>
</dbReference>
<dbReference type="AlphaFoldDB" id="A0AA95B765"/>
<dbReference type="PANTHER" id="PTHR21621">
    <property type="entry name" value="RIBOSOMAL PROTEIN S6 MODIFICATION PROTEIN"/>
    <property type="match status" value="1"/>
</dbReference>
<dbReference type="RefSeq" id="WP_148965767.1">
    <property type="nucleotide sequence ID" value="NZ_VTEU01000003.1"/>
</dbReference>
<proteinExistence type="predicted"/>
<dbReference type="EMBL" id="VTEU01000003">
    <property type="protein sequence ID" value="TYS59076.1"/>
    <property type="molecule type" value="Genomic_DNA"/>
</dbReference>
<dbReference type="InterPro" id="IPR011761">
    <property type="entry name" value="ATP-grasp"/>
</dbReference>
<dbReference type="SUPFAM" id="SSF56059">
    <property type="entry name" value="Glutathione synthetase ATP-binding domain-like"/>
    <property type="match status" value="1"/>
</dbReference>
<evidence type="ECO:0000256" key="1">
    <source>
        <dbReference type="PROSITE-ProRule" id="PRU00409"/>
    </source>
</evidence>
<comment type="caution">
    <text evidence="3">The sequence shown here is derived from an EMBL/GenBank/DDBJ whole genome shotgun (WGS) entry which is preliminary data.</text>
</comment>
<dbReference type="InterPro" id="IPR013651">
    <property type="entry name" value="ATP-grasp_RimK-type"/>
</dbReference>
<dbReference type="Gene3D" id="3.30.470.20">
    <property type="entry name" value="ATP-grasp fold, B domain"/>
    <property type="match status" value="1"/>
</dbReference>
<dbReference type="GO" id="GO:0009432">
    <property type="term" value="P:SOS response"/>
    <property type="evidence" value="ECO:0007669"/>
    <property type="project" value="TreeGrafter"/>
</dbReference>
<evidence type="ECO:0000259" key="2">
    <source>
        <dbReference type="PROSITE" id="PS50975"/>
    </source>
</evidence>
<dbReference type="PANTHER" id="PTHR21621:SF0">
    <property type="entry name" value="BETA-CITRYLGLUTAMATE SYNTHASE B-RELATED"/>
    <property type="match status" value="1"/>
</dbReference>
<gene>
    <name evidence="3" type="ORF">FZC74_10040</name>
</gene>
<dbReference type="Proteomes" id="UP000323393">
    <property type="component" value="Unassembled WGS sequence"/>
</dbReference>
<evidence type="ECO:0000313" key="3">
    <source>
        <dbReference type="EMBL" id="TYS59076.1"/>
    </source>
</evidence>
<dbReference type="GO" id="GO:0046872">
    <property type="term" value="F:metal ion binding"/>
    <property type="evidence" value="ECO:0007669"/>
    <property type="project" value="InterPro"/>
</dbReference>
<evidence type="ECO:0000313" key="4">
    <source>
        <dbReference type="Proteomes" id="UP000323393"/>
    </source>
</evidence>
<dbReference type="PROSITE" id="PS50975">
    <property type="entry name" value="ATP_GRASP"/>
    <property type="match status" value="1"/>
</dbReference>
<keyword evidence="1" id="KW-0067">ATP-binding</keyword>
<dbReference type="GO" id="GO:0005737">
    <property type="term" value="C:cytoplasm"/>
    <property type="evidence" value="ECO:0007669"/>
    <property type="project" value="TreeGrafter"/>
</dbReference>
<organism evidence="3 4">
    <name type="scientific">Sutcliffiella horikoshii</name>
    <dbReference type="NCBI Taxonomy" id="79883"/>
    <lineage>
        <taxon>Bacteria</taxon>
        <taxon>Bacillati</taxon>
        <taxon>Bacillota</taxon>
        <taxon>Bacilli</taxon>
        <taxon>Bacillales</taxon>
        <taxon>Bacillaceae</taxon>
        <taxon>Sutcliffiella</taxon>
    </lineage>
</organism>
<dbReference type="Pfam" id="PF08443">
    <property type="entry name" value="RimK"/>
    <property type="match status" value="1"/>
</dbReference>
<dbReference type="GO" id="GO:0018169">
    <property type="term" value="F:ribosomal S6-glutamic acid ligase activity"/>
    <property type="evidence" value="ECO:0007669"/>
    <property type="project" value="TreeGrafter"/>
</dbReference>
<keyword evidence="1" id="KW-0547">Nucleotide-binding</keyword>
<protein>
    <submittedName>
        <fullName evidence="3">ATP-grasp domain-containing protein</fullName>
    </submittedName>
</protein>
<reference evidence="3 4" key="1">
    <citation type="submission" date="2019-08" db="EMBL/GenBank/DDBJ databases">
        <title>Bacillus genomes from the desert of Cuatro Cienegas, Coahuila.</title>
        <authorList>
            <person name="Olmedo-Alvarez G."/>
        </authorList>
    </citation>
    <scope>NUCLEOTIDE SEQUENCE [LARGE SCALE GENOMIC DNA]</scope>
    <source>
        <strain evidence="3 4">CH88_3T</strain>
    </source>
</reference>